<dbReference type="InterPro" id="IPR007069">
    <property type="entry name" value="Transposase_32"/>
</dbReference>
<protein>
    <recommendedName>
        <fullName evidence="1">Transposase IS801/IS1294 domain-containing protein</fullName>
    </recommendedName>
</protein>
<gene>
    <name evidence="2" type="ORF">S01H4_50011</name>
</gene>
<dbReference type="Pfam" id="PF04986">
    <property type="entry name" value="Y2_Tnp"/>
    <property type="match status" value="1"/>
</dbReference>
<dbReference type="AlphaFoldDB" id="X1B343"/>
<organism evidence="2">
    <name type="scientific">marine sediment metagenome</name>
    <dbReference type="NCBI Taxonomy" id="412755"/>
    <lineage>
        <taxon>unclassified sequences</taxon>
        <taxon>metagenomes</taxon>
        <taxon>ecological metagenomes</taxon>
    </lineage>
</organism>
<evidence type="ECO:0000313" key="2">
    <source>
        <dbReference type="EMBL" id="GAG90174.1"/>
    </source>
</evidence>
<reference evidence="2" key="1">
    <citation type="journal article" date="2014" name="Front. Microbiol.">
        <title>High frequency of phylogenetically diverse reductive dehalogenase-homologous genes in deep subseafloor sedimentary metagenomes.</title>
        <authorList>
            <person name="Kawai M."/>
            <person name="Futagami T."/>
            <person name="Toyoda A."/>
            <person name="Takaki Y."/>
            <person name="Nishi S."/>
            <person name="Hori S."/>
            <person name="Arai W."/>
            <person name="Tsubouchi T."/>
            <person name="Morono Y."/>
            <person name="Uchiyama I."/>
            <person name="Ito T."/>
            <person name="Fujiyama A."/>
            <person name="Inagaki F."/>
            <person name="Takami H."/>
        </authorList>
    </citation>
    <scope>NUCLEOTIDE SEQUENCE</scope>
    <source>
        <strain evidence="2">Expedition CK06-06</strain>
    </source>
</reference>
<name>X1B343_9ZZZZ</name>
<evidence type="ECO:0000259" key="1">
    <source>
        <dbReference type="Pfam" id="PF04986"/>
    </source>
</evidence>
<dbReference type="GO" id="GO:0003677">
    <property type="term" value="F:DNA binding"/>
    <property type="evidence" value="ECO:0007669"/>
    <property type="project" value="InterPro"/>
</dbReference>
<proteinExistence type="predicted"/>
<comment type="caution">
    <text evidence="2">The sequence shown here is derived from an EMBL/GenBank/DDBJ whole genome shotgun (WGS) entry which is preliminary data.</text>
</comment>
<dbReference type="EMBL" id="BART01028349">
    <property type="protein sequence ID" value="GAG90174.1"/>
    <property type="molecule type" value="Genomic_DNA"/>
</dbReference>
<dbReference type="GO" id="GO:0006313">
    <property type="term" value="P:DNA transposition"/>
    <property type="evidence" value="ECO:0007669"/>
    <property type="project" value="InterPro"/>
</dbReference>
<dbReference type="PANTHER" id="PTHR37023">
    <property type="entry name" value="TRANSPOSASE"/>
    <property type="match status" value="1"/>
</dbReference>
<feature type="non-terminal residue" evidence="2">
    <location>
        <position position="1"/>
    </location>
</feature>
<dbReference type="GO" id="GO:0004803">
    <property type="term" value="F:transposase activity"/>
    <property type="evidence" value="ECO:0007669"/>
    <property type="project" value="InterPro"/>
</dbReference>
<sequence>WSQTLIDHFHLHCLIPAGALSFTKDRWIPANDEYLFKITSLAKAFKNRYLKLLVNAYLNDELIFTQKTAALKSKQAFQQLINSVSKKRWIAYAKRPFAGPQQVLEYLGRYTHRVAISNHRIISIDNRRVTFTYRDRQNDDQIREMTLDADKFIGRFLLHVLPKGFFKIRYFGFLSHTNKKKDIALIRKLIDAHATLPEKIKEESISEMMLRLTGIDISCCPKCKKGKMIRIRKLPIQDDLNLS</sequence>
<accession>X1B343</accession>
<feature type="domain" description="Transposase IS801/IS1294" evidence="1">
    <location>
        <begin position="1"/>
        <end position="180"/>
    </location>
</feature>
<dbReference type="PANTHER" id="PTHR37023:SF1">
    <property type="entry name" value="ISSOD25 TRANSPOSASE TNPA_ISSOD25"/>
    <property type="match status" value="1"/>
</dbReference>